<sequence length="398" mass="45499">MAQSRTQHALVLGSRFGGLAVTSWLRRLYSPSRLAITVIDQWHEMIFRPGLVHAMDTAPDTLMSGVTIPLRPFWQKQKVRFLHDTIVGIDPSAREVYTASHAPVRYDVLFIATGSSPGWNLIPGLALHHQGICEGYMARHTATLNRQYPEGRLVFATGPIDAPNEWHPAINVGCECPLFETALLWDQHLRQSKQREAAEITVLTPSQHIVEMASPAVRERLQELLHKRNIRLVTRAAFQQVTDRFITLARKEIPYDRMVWIPPQQGSQWLRGSGVDDGLGWVPTDEYLQHPDWPEIYAVGDVTSHPWPKMGHAAMVQARVAVHHWAWREQRQRKKPRPYEPQFLWVLEVGRGDALFVLSNKVYGGKREVILRGRTSYWAKQIFQWTYTQTAGALPIMP</sequence>
<comment type="caution">
    <text evidence="2">The sequence shown here is derived from an EMBL/GenBank/DDBJ whole genome shotgun (WGS) entry which is preliminary data.</text>
</comment>
<dbReference type="InterPro" id="IPR023753">
    <property type="entry name" value="FAD/NAD-binding_dom"/>
</dbReference>
<evidence type="ECO:0000313" key="2">
    <source>
        <dbReference type="EMBL" id="NMP21195.1"/>
    </source>
</evidence>
<dbReference type="Proteomes" id="UP000533476">
    <property type="component" value="Unassembled WGS sequence"/>
</dbReference>
<gene>
    <name evidence="2" type="ORF">HIJ39_02320</name>
</gene>
<reference evidence="2 3" key="1">
    <citation type="submission" date="2020-04" db="EMBL/GenBank/DDBJ databases">
        <authorList>
            <person name="Zhang R."/>
            <person name="Schippers A."/>
        </authorList>
    </citation>
    <scope>NUCLEOTIDE SEQUENCE [LARGE SCALE GENOMIC DNA]</scope>
    <source>
        <strain evidence="2 3">DSM 109850</strain>
    </source>
</reference>
<feature type="domain" description="FAD/NAD(P)-binding" evidence="1">
    <location>
        <begin position="197"/>
        <end position="317"/>
    </location>
</feature>
<organism evidence="2 3">
    <name type="scientific">Sulfobacillus harzensis</name>
    <dbReference type="NCBI Taxonomy" id="2729629"/>
    <lineage>
        <taxon>Bacteria</taxon>
        <taxon>Bacillati</taxon>
        <taxon>Bacillota</taxon>
        <taxon>Clostridia</taxon>
        <taxon>Eubacteriales</taxon>
        <taxon>Clostridiales Family XVII. Incertae Sedis</taxon>
        <taxon>Sulfobacillus</taxon>
    </lineage>
</organism>
<dbReference type="EMBL" id="JABBVZ010000005">
    <property type="protein sequence ID" value="NMP21195.1"/>
    <property type="molecule type" value="Genomic_DNA"/>
</dbReference>
<evidence type="ECO:0000313" key="3">
    <source>
        <dbReference type="Proteomes" id="UP000533476"/>
    </source>
</evidence>
<keyword evidence="3" id="KW-1185">Reference proteome</keyword>
<evidence type="ECO:0000259" key="1">
    <source>
        <dbReference type="Pfam" id="PF07992"/>
    </source>
</evidence>
<dbReference type="PANTHER" id="PTHR43755">
    <property type="match status" value="1"/>
</dbReference>
<dbReference type="InterPro" id="IPR052541">
    <property type="entry name" value="SQRD"/>
</dbReference>
<accession>A0A7Y0L2I6</accession>
<feature type="domain" description="FAD/NAD(P)-binding" evidence="1">
    <location>
        <begin position="10"/>
        <end position="127"/>
    </location>
</feature>
<dbReference type="InterPro" id="IPR036188">
    <property type="entry name" value="FAD/NAD-bd_sf"/>
</dbReference>
<dbReference type="RefSeq" id="WP_169096308.1">
    <property type="nucleotide sequence ID" value="NZ_JABBVZ010000005.1"/>
</dbReference>
<dbReference type="AlphaFoldDB" id="A0A7Y0L2I6"/>
<dbReference type="PANTHER" id="PTHR43755:SF1">
    <property type="entry name" value="FAD-DEPENDENT PYRIDINE NUCLEOTIDE-DISULPHIDE OXIDOREDUCTASE"/>
    <property type="match status" value="1"/>
</dbReference>
<protein>
    <submittedName>
        <fullName evidence="2">FAD-dependent oxidoreductase</fullName>
    </submittedName>
</protein>
<name>A0A7Y0L2I6_9FIRM</name>
<dbReference type="Gene3D" id="3.50.50.60">
    <property type="entry name" value="FAD/NAD(P)-binding domain"/>
    <property type="match status" value="2"/>
</dbReference>
<dbReference type="Pfam" id="PF07992">
    <property type="entry name" value="Pyr_redox_2"/>
    <property type="match status" value="2"/>
</dbReference>
<dbReference type="GO" id="GO:0016491">
    <property type="term" value="F:oxidoreductase activity"/>
    <property type="evidence" value="ECO:0007669"/>
    <property type="project" value="InterPro"/>
</dbReference>
<dbReference type="SUPFAM" id="SSF51905">
    <property type="entry name" value="FAD/NAD(P)-binding domain"/>
    <property type="match status" value="2"/>
</dbReference>
<proteinExistence type="predicted"/>